<comment type="caution">
    <text evidence="1">The sequence shown here is derived from an EMBL/GenBank/DDBJ whole genome shotgun (WGS) entry which is preliminary data.</text>
</comment>
<evidence type="ECO:0000313" key="2">
    <source>
        <dbReference type="Proteomes" id="UP000028875"/>
    </source>
</evidence>
<accession>A0A024QIJ9</accession>
<reference evidence="1 2" key="1">
    <citation type="submission" date="2014-03" db="EMBL/GenBank/DDBJ databases">
        <authorList>
            <person name="Urmite Genomes U."/>
        </authorList>
    </citation>
    <scope>NUCLEOTIDE SEQUENCE [LARGE SCALE GENOMIC DNA]</scope>
    <source>
        <strain evidence="1 2">Vm-5</strain>
    </source>
</reference>
<dbReference type="RefSeq" id="WP_038246613.1">
    <property type="nucleotide sequence ID" value="NZ_BNER01000008.1"/>
</dbReference>
<proteinExistence type="predicted"/>
<reference evidence="2" key="2">
    <citation type="submission" date="2014-05" db="EMBL/GenBank/DDBJ databases">
        <title>Draft genome sequence of Virgibacillus massiliensis Vm-5.</title>
        <authorList>
            <person name="Khelaifia S."/>
            <person name="Croce O."/>
            <person name="Lagier J.C."/>
            <person name="Raoult D."/>
        </authorList>
    </citation>
    <scope>NUCLEOTIDE SEQUENCE [LARGE SCALE GENOMIC DNA]</scope>
    <source>
        <strain evidence="2">Vm-5</strain>
    </source>
</reference>
<dbReference type="STRING" id="1462526.BN990_04163"/>
<dbReference type="Proteomes" id="UP000028875">
    <property type="component" value="Unassembled WGS sequence"/>
</dbReference>
<gene>
    <name evidence="1" type="ORF">BN990_04163</name>
</gene>
<protein>
    <submittedName>
        <fullName evidence="1">Uncharacterized protein</fullName>
    </submittedName>
</protein>
<evidence type="ECO:0000313" key="1">
    <source>
        <dbReference type="EMBL" id="CDQ41786.1"/>
    </source>
</evidence>
<sequence>MIQSIDKGLIGKELTLSITDLENIDAFEWNFDQVALLEKQQGRLSLTIEPLLSGFYTIKYSATTSDGENHQYVKDIEIFSDLSLIEDKIEEEKEAEDILDPYQEVVIEKSKANTYKLPHHVKRNARYRGTRESEKVLNSNYEQLYDIRQIHDDISKNTSILDKTINMWFKGRKAENVNKREIAEEKVYQATIEKVKYLLNSSEHISGFTNIVVKLDNEIIDESFYSIEGHYLLFDIRELNLGKDTGTLYVSYSATEVTINDDSIGLEKIHQKLANLHYKTNEAERKCTDYENAYK</sequence>
<dbReference type="AlphaFoldDB" id="A0A024QIJ9"/>
<name>A0A024QIJ9_9BACI</name>
<keyword evidence="2" id="KW-1185">Reference proteome</keyword>
<dbReference type="OrthoDB" id="2986429at2"/>
<organism evidence="1 2">
    <name type="scientific">Virgibacillus massiliensis</name>
    <dbReference type="NCBI Taxonomy" id="1462526"/>
    <lineage>
        <taxon>Bacteria</taxon>
        <taxon>Bacillati</taxon>
        <taxon>Bacillota</taxon>
        <taxon>Bacilli</taxon>
        <taxon>Bacillales</taxon>
        <taxon>Bacillaceae</taxon>
        <taxon>Virgibacillus</taxon>
    </lineage>
</organism>
<dbReference type="EMBL" id="CCDP010000003">
    <property type="protein sequence ID" value="CDQ41786.1"/>
    <property type="molecule type" value="Genomic_DNA"/>
</dbReference>